<dbReference type="InterPro" id="IPR036390">
    <property type="entry name" value="WH_DNA-bd_sf"/>
</dbReference>
<accession>A0ABP8VHM7</accession>
<sequence length="297" mass="31604">MELAHLRALRALGDRGSIAAVAASLRVTPSSVSQQIAALQRTTRIPLTEKVGRRTTLTAAGRALADAVAEVEVALEKANEAVERFHEEATGEVTVAAFTSAALAVFGPLLEATAGTAVGVSVSDHDVRQDAFPGLVLDHDLVIAHRLRNSAPWPETVAVVPLLEEPLDVAMRPGHPLAQFSSLSADRLREAEWVAVHDGFPLEGAIETLSTVAGIDARVRHRVNDFVVAAAVVAATDCVALIPRHLGADALSPGVVLRPTEGFSIARHIDVLARPEALHRRTVQRVLSELRPLFARP</sequence>
<keyword evidence="3" id="KW-0238">DNA-binding</keyword>
<dbReference type="Gene3D" id="3.40.190.10">
    <property type="entry name" value="Periplasmic binding protein-like II"/>
    <property type="match status" value="2"/>
</dbReference>
<keyword evidence="4" id="KW-0804">Transcription</keyword>
<dbReference type="SUPFAM" id="SSF53850">
    <property type="entry name" value="Periplasmic binding protein-like II"/>
    <property type="match status" value="1"/>
</dbReference>
<proteinExistence type="inferred from homology"/>
<evidence type="ECO:0000256" key="3">
    <source>
        <dbReference type="ARBA" id="ARBA00023125"/>
    </source>
</evidence>
<evidence type="ECO:0000256" key="1">
    <source>
        <dbReference type="ARBA" id="ARBA00009437"/>
    </source>
</evidence>
<dbReference type="Proteomes" id="UP001501295">
    <property type="component" value="Unassembled WGS sequence"/>
</dbReference>
<dbReference type="PROSITE" id="PS50931">
    <property type="entry name" value="HTH_LYSR"/>
    <property type="match status" value="1"/>
</dbReference>
<comment type="similarity">
    <text evidence="1">Belongs to the LysR transcriptional regulatory family.</text>
</comment>
<dbReference type="RefSeq" id="WP_345371804.1">
    <property type="nucleotide sequence ID" value="NZ_BAABLM010000001.1"/>
</dbReference>
<evidence type="ECO:0000313" key="7">
    <source>
        <dbReference type="Proteomes" id="UP001501295"/>
    </source>
</evidence>
<dbReference type="PANTHER" id="PTHR30419:SF8">
    <property type="entry name" value="NITROGEN ASSIMILATION TRANSCRIPTIONAL ACTIVATOR-RELATED"/>
    <property type="match status" value="1"/>
</dbReference>
<dbReference type="EMBL" id="BAABLM010000001">
    <property type="protein sequence ID" value="GAA4663562.1"/>
    <property type="molecule type" value="Genomic_DNA"/>
</dbReference>
<dbReference type="InterPro" id="IPR036388">
    <property type="entry name" value="WH-like_DNA-bd_sf"/>
</dbReference>
<dbReference type="SUPFAM" id="SSF46785">
    <property type="entry name" value="Winged helix' DNA-binding domain"/>
    <property type="match status" value="1"/>
</dbReference>
<dbReference type="InterPro" id="IPR005119">
    <property type="entry name" value="LysR_subst-bd"/>
</dbReference>
<dbReference type="PANTHER" id="PTHR30419">
    <property type="entry name" value="HTH-TYPE TRANSCRIPTIONAL REGULATOR YBHD"/>
    <property type="match status" value="1"/>
</dbReference>
<gene>
    <name evidence="6" type="ORF">GCM10025780_00150</name>
</gene>
<evidence type="ECO:0000256" key="4">
    <source>
        <dbReference type="ARBA" id="ARBA00023163"/>
    </source>
</evidence>
<keyword evidence="2" id="KW-0805">Transcription regulation</keyword>
<evidence type="ECO:0000256" key="2">
    <source>
        <dbReference type="ARBA" id="ARBA00023015"/>
    </source>
</evidence>
<feature type="domain" description="HTH lysR-type" evidence="5">
    <location>
        <begin position="1"/>
        <end position="58"/>
    </location>
</feature>
<dbReference type="InterPro" id="IPR000847">
    <property type="entry name" value="LysR_HTH_N"/>
</dbReference>
<dbReference type="Pfam" id="PF03466">
    <property type="entry name" value="LysR_substrate"/>
    <property type="match status" value="1"/>
</dbReference>
<comment type="caution">
    <text evidence="6">The sequence shown here is derived from an EMBL/GenBank/DDBJ whole genome shotgun (WGS) entry which is preliminary data.</text>
</comment>
<organism evidence="6 7">
    <name type="scientific">Frondihabitans cladoniiphilus</name>
    <dbReference type="NCBI Taxonomy" id="715785"/>
    <lineage>
        <taxon>Bacteria</taxon>
        <taxon>Bacillati</taxon>
        <taxon>Actinomycetota</taxon>
        <taxon>Actinomycetes</taxon>
        <taxon>Micrococcales</taxon>
        <taxon>Microbacteriaceae</taxon>
        <taxon>Frondihabitans</taxon>
    </lineage>
</organism>
<reference evidence="7" key="1">
    <citation type="journal article" date="2019" name="Int. J. Syst. Evol. Microbiol.">
        <title>The Global Catalogue of Microorganisms (GCM) 10K type strain sequencing project: providing services to taxonomists for standard genome sequencing and annotation.</title>
        <authorList>
            <consortium name="The Broad Institute Genomics Platform"/>
            <consortium name="The Broad Institute Genome Sequencing Center for Infectious Disease"/>
            <person name="Wu L."/>
            <person name="Ma J."/>
        </authorList>
    </citation>
    <scope>NUCLEOTIDE SEQUENCE [LARGE SCALE GENOMIC DNA]</scope>
    <source>
        <strain evidence="7">JCM 18956</strain>
    </source>
</reference>
<name>A0ABP8VHM7_9MICO</name>
<protein>
    <submittedName>
        <fullName evidence="6">LysR family transcriptional regulator</fullName>
    </submittedName>
</protein>
<dbReference type="Gene3D" id="1.10.10.10">
    <property type="entry name" value="Winged helix-like DNA-binding domain superfamily/Winged helix DNA-binding domain"/>
    <property type="match status" value="1"/>
</dbReference>
<evidence type="ECO:0000259" key="5">
    <source>
        <dbReference type="PROSITE" id="PS50931"/>
    </source>
</evidence>
<keyword evidence="7" id="KW-1185">Reference proteome</keyword>
<dbReference type="InterPro" id="IPR050950">
    <property type="entry name" value="HTH-type_LysR_regulators"/>
</dbReference>
<evidence type="ECO:0000313" key="6">
    <source>
        <dbReference type="EMBL" id="GAA4663562.1"/>
    </source>
</evidence>
<dbReference type="Pfam" id="PF00126">
    <property type="entry name" value="HTH_1"/>
    <property type="match status" value="1"/>
</dbReference>